<dbReference type="InterPro" id="IPR012312">
    <property type="entry name" value="Hemerythrin-like"/>
</dbReference>
<dbReference type="Gene3D" id="1.20.120.520">
    <property type="entry name" value="nmb1532 protein domain like"/>
    <property type="match status" value="1"/>
</dbReference>
<gene>
    <name evidence="2" type="ORF">E2488_12585</name>
</gene>
<sequence>MAIKRHQSLQEFSRDHHQGLLLCWKIKIGLSNGIAVDRIKLYVNWFYDNHILEHFQLEEKYMFPVLGNKHPLITRALEEHILLETLFKDTSEIENTLTVLHVKLKEHIRFEERILFNEIQNIATKEQLEDIEKFHTNNKFADNFNDIFWK</sequence>
<protein>
    <submittedName>
        <fullName evidence="2">Hemerythrin domain-containing protein</fullName>
    </submittedName>
</protein>
<dbReference type="Pfam" id="PF01814">
    <property type="entry name" value="Hemerythrin"/>
    <property type="match status" value="1"/>
</dbReference>
<dbReference type="EMBL" id="SNQI01000004">
    <property type="protein sequence ID" value="TEW73022.1"/>
    <property type="molecule type" value="Genomic_DNA"/>
</dbReference>
<comment type="caution">
    <text evidence="2">The sequence shown here is derived from an EMBL/GenBank/DDBJ whole genome shotgun (WGS) entry which is preliminary data.</text>
</comment>
<feature type="domain" description="Hemerythrin-like" evidence="1">
    <location>
        <begin position="36"/>
        <end position="117"/>
    </location>
</feature>
<dbReference type="OrthoDB" id="9793254at2"/>
<dbReference type="AlphaFoldDB" id="A0A4Y8AQJ0"/>
<evidence type="ECO:0000313" key="2">
    <source>
        <dbReference type="EMBL" id="TEW73022.1"/>
    </source>
</evidence>
<reference evidence="2 3" key="1">
    <citation type="journal article" date="2011" name="J. Microbiol.">
        <title>Gramella jeungdoensis sp. nov., isolated from a solar saltern in Korea.</title>
        <authorList>
            <person name="Joung Y."/>
            <person name="Kim H."/>
            <person name="Jang T."/>
            <person name="Ahn T.S."/>
            <person name="Joh K."/>
        </authorList>
    </citation>
    <scope>NUCLEOTIDE SEQUENCE [LARGE SCALE GENOMIC DNA]</scope>
    <source>
        <strain evidence="2 3">KCTC 23123</strain>
    </source>
</reference>
<keyword evidence="3" id="KW-1185">Reference proteome</keyword>
<evidence type="ECO:0000259" key="1">
    <source>
        <dbReference type="Pfam" id="PF01814"/>
    </source>
</evidence>
<dbReference type="RefSeq" id="WP_134248725.1">
    <property type="nucleotide sequence ID" value="NZ_SNQI01000004.1"/>
</dbReference>
<evidence type="ECO:0000313" key="3">
    <source>
        <dbReference type="Proteomes" id="UP000298517"/>
    </source>
</evidence>
<dbReference type="Proteomes" id="UP000298517">
    <property type="component" value="Unassembled WGS sequence"/>
</dbReference>
<name>A0A4Y8AQJ0_9FLAO</name>
<organism evidence="2 3">
    <name type="scientific">Gramella jeungdoensis</name>
    <dbReference type="NCBI Taxonomy" id="708091"/>
    <lineage>
        <taxon>Bacteria</taxon>
        <taxon>Pseudomonadati</taxon>
        <taxon>Bacteroidota</taxon>
        <taxon>Flavobacteriia</taxon>
        <taxon>Flavobacteriales</taxon>
        <taxon>Flavobacteriaceae</taxon>
        <taxon>Christiangramia</taxon>
    </lineage>
</organism>
<accession>A0A4Y8AQJ0</accession>
<proteinExistence type="predicted"/>